<dbReference type="OrthoDB" id="9776021at2"/>
<proteinExistence type="predicted"/>
<keyword evidence="2" id="KW-1185">Reference proteome</keyword>
<dbReference type="SUPFAM" id="SSF55874">
    <property type="entry name" value="ATPase domain of HSP90 chaperone/DNA topoisomerase II/histidine kinase"/>
    <property type="match status" value="1"/>
</dbReference>
<evidence type="ECO:0008006" key="3">
    <source>
        <dbReference type="Google" id="ProtNLM"/>
    </source>
</evidence>
<evidence type="ECO:0000313" key="2">
    <source>
        <dbReference type="Proteomes" id="UP000185124"/>
    </source>
</evidence>
<reference evidence="2" key="1">
    <citation type="submission" date="2016-12" db="EMBL/GenBank/DDBJ databases">
        <authorList>
            <person name="Varghese N."/>
            <person name="Submissions S."/>
        </authorList>
    </citation>
    <scope>NUCLEOTIDE SEQUENCE [LARGE SCALE GENOMIC DNA]</scope>
    <source>
        <strain evidence="2">DSM 45599</strain>
    </source>
</reference>
<dbReference type="PANTHER" id="PTHR32387:SF0">
    <property type="entry name" value="PROTEIN NO VEIN"/>
    <property type="match status" value="1"/>
</dbReference>
<protein>
    <recommendedName>
        <fullName evidence="3">Histidine kinase-, DNA gyrase B-, and HSP90-like ATPase</fullName>
    </recommendedName>
</protein>
<dbReference type="Proteomes" id="UP000185124">
    <property type="component" value="Unassembled WGS sequence"/>
</dbReference>
<dbReference type="AlphaFoldDB" id="A0A1N5TYZ6"/>
<dbReference type="PANTHER" id="PTHR32387">
    <property type="entry name" value="WU:FJ29H11"/>
    <property type="match status" value="1"/>
</dbReference>
<dbReference type="EMBL" id="FSQT01000001">
    <property type="protein sequence ID" value="SIM53672.1"/>
    <property type="molecule type" value="Genomic_DNA"/>
</dbReference>
<gene>
    <name evidence="1" type="ORF">SAMN04489832_0477</name>
</gene>
<dbReference type="NCBIfam" id="NF047352">
    <property type="entry name" value="P_loop_sacsin"/>
    <property type="match status" value="1"/>
</dbReference>
<name>A0A1N5TYZ6_9ACTN</name>
<dbReference type="InterPro" id="IPR052957">
    <property type="entry name" value="Auxin_embryo_med"/>
</dbReference>
<dbReference type="InterPro" id="IPR036890">
    <property type="entry name" value="HATPase_C_sf"/>
</dbReference>
<accession>A0A1N5TYZ6</accession>
<evidence type="ECO:0000313" key="1">
    <source>
        <dbReference type="EMBL" id="SIM53672.1"/>
    </source>
</evidence>
<dbReference type="RefSeq" id="WP_074308345.1">
    <property type="nucleotide sequence ID" value="NZ_FSQT01000001.1"/>
</dbReference>
<dbReference type="Gene3D" id="3.30.565.10">
    <property type="entry name" value="Histidine kinase-like ATPase, C-terminal domain"/>
    <property type="match status" value="1"/>
</dbReference>
<sequence>MDLATRLREEEFAAIRVQLEGGLRENILKSLDERGGAQELVRQQYSGRYPFELLQNANDAAVDAGIRGRAYFLLTDSALIVADDGSGFGDRQVDAICSLGRSSKGPGTAVGHKGLGFKSVGEITDRPQVVSAQTSFQFDGERLRREVLELLRTLPAEQRFPVYAFPFPVADVDLGSDAAQVRRLQAEGFRTIIRLPLRDGVDRKTVAAHLVENLRPRLLLFLPGIDRLDLHGTRSDFTATVVRREDGGAEHVVLDAGGEVEEWLILPQRGNSRPRRLGTAG</sequence>
<organism evidence="1 2">
    <name type="scientific">Micromonospora cremea</name>
    <dbReference type="NCBI Taxonomy" id="709881"/>
    <lineage>
        <taxon>Bacteria</taxon>
        <taxon>Bacillati</taxon>
        <taxon>Actinomycetota</taxon>
        <taxon>Actinomycetes</taxon>
        <taxon>Micromonosporales</taxon>
        <taxon>Micromonosporaceae</taxon>
        <taxon>Micromonospora</taxon>
    </lineage>
</organism>